<protein>
    <submittedName>
        <fullName evidence="4">Sulfurtransferase</fullName>
    </submittedName>
</protein>
<evidence type="ECO:0000256" key="2">
    <source>
        <dbReference type="ARBA" id="ARBA00022737"/>
    </source>
</evidence>
<evidence type="ECO:0000259" key="3">
    <source>
        <dbReference type="PROSITE" id="PS50206"/>
    </source>
</evidence>
<accession>A0A9X2BAA7</accession>
<dbReference type="GO" id="GO:0004792">
    <property type="term" value="F:thiosulfate-cyanide sulfurtransferase activity"/>
    <property type="evidence" value="ECO:0007669"/>
    <property type="project" value="TreeGrafter"/>
</dbReference>
<keyword evidence="5" id="KW-1185">Reference proteome</keyword>
<evidence type="ECO:0000313" key="4">
    <source>
        <dbReference type="EMBL" id="MCJ8211634.1"/>
    </source>
</evidence>
<dbReference type="AlphaFoldDB" id="A0A9X2BAA7"/>
<dbReference type="PANTHER" id="PTHR11364">
    <property type="entry name" value="THIOSULFATE SULFERTANSFERASE"/>
    <property type="match status" value="1"/>
</dbReference>
<feature type="domain" description="Rhodanese" evidence="3">
    <location>
        <begin position="163"/>
        <end position="276"/>
    </location>
</feature>
<proteinExistence type="predicted"/>
<dbReference type="CDD" id="cd01449">
    <property type="entry name" value="TST_Repeat_2"/>
    <property type="match status" value="1"/>
</dbReference>
<dbReference type="InterPro" id="IPR001763">
    <property type="entry name" value="Rhodanese-like_dom"/>
</dbReference>
<gene>
    <name evidence="4" type="ORF">MUY27_18090</name>
</gene>
<sequence length="279" mass="30133">MKPIITPEALATMDWKDLVIVDARSGPDAYQRYLHAHLQGAVFADLDNDLAAKPVDAAVGGRHPLPSPADFAKVLTRLGITPQSHVVIYDDKAGANPAARMWWMLKAIGHEQVQVLSGGLQAAMDQHLPVTSHLSAPVATAEYPVPAGFNGTADIEEVKAAVKDGNRKVIDVRESARYLGYTEPLDLIAGHIPGAVNMPYSNNMTPDNRYLGEDELKKNYQELLGNVAAEQVIVHCGSGVTACHTLLALEEAGLTGAKLYVGSWSEWSRRDLPIAKEEV</sequence>
<dbReference type="SMART" id="SM00450">
    <property type="entry name" value="RHOD"/>
    <property type="match status" value="2"/>
</dbReference>
<keyword evidence="1" id="KW-0808">Transferase</keyword>
<keyword evidence="2" id="KW-0677">Repeat</keyword>
<dbReference type="PANTHER" id="PTHR11364:SF27">
    <property type="entry name" value="SULFURTRANSFERASE"/>
    <property type="match status" value="1"/>
</dbReference>
<dbReference type="Proteomes" id="UP001139450">
    <property type="component" value="Unassembled WGS sequence"/>
</dbReference>
<dbReference type="CDD" id="cd01448">
    <property type="entry name" value="TST_Repeat_1"/>
    <property type="match status" value="1"/>
</dbReference>
<evidence type="ECO:0000256" key="1">
    <source>
        <dbReference type="ARBA" id="ARBA00022679"/>
    </source>
</evidence>
<dbReference type="PROSITE" id="PS50206">
    <property type="entry name" value="RHODANESE_3"/>
    <property type="match status" value="2"/>
</dbReference>
<organism evidence="4 5">
    <name type="scientific">Mucilaginibacter straminoryzae</name>
    <dbReference type="NCBI Taxonomy" id="2932774"/>
    <lineage>
        <taxon>Bacteria</taxon>
        <taxon>Pseudomonadati</taxon>
        <taxon>Bacteroidota</taxon>
        <taxon>Sphingobacteriia</taxon>
        <taxon>Sphingobacteriales</taxon>
        <taxon>Sphingobacteriaceae</taxon>
        <taxon>Mucilaginibacter</taxon>
    </lineage>
</organism>
<name>A0A9X2BAA7_9SPHI</name>
<dbReference type="Pfam" id="PF00581">
    <property type="entry name" value="Rhodanese"/>
    <property type="match status" value="2"/>
</dbReference>
<dbReference type="RefSeq" id="WP_245132417.1">
    <property type="nucleotide sequence ID" value="NZ_JALJEJ010000011.1"/>
</dbReference>
<comment type="caution">
    <text evidence="4">The sequence shown here is derived from an EMBL/GenBank/DDBJ whole genome shotgun (WGS) entry which is preliminary data.</text>
</comment>
<feature type="domain" description="Rhodanese" evidence="3">
    <location>
        <begin position="14"/>
        <end position="132"/>
    </location>
</feature>
<dbReference type="SUPFAM" id="SSF52821">
    <property type="entry name" value="Rhodanese/Cell cycle control phosphatase"/>
    <property type="match status" value="2"/>
</dbReference>
<dbReference type="EMBL" id="JALJEJ010000011">
    <property type="protein sequence ID" value="MCJ8211634.1"/>
    <property type="molecule type" value="Genomic_DNA"/>
</dbReference>
<evidence type="ECO:0000313" key="5">
    <source>
        <dbReference type="Proteomes" id="UP001139450"/>
    </source>
</evidence>
<dbReference type="InterPro" id="IPR036873">
    <property type="entry name" value="Rhodanese-like_dom_sf"/>
</dbReference>
<reference evidence="4" key="1">
    <citation type="submission" date="2022-04" db="EMBL/GenBank/DDBJ databases">
        <title>Mucilaginibacter sp. RS28 isolated from freshwater.</title>
        <authorList>
            <person name="Ko S.-R."/>
        </authorList>
    </citation>
    <scope>NUCLEOTIDE SEQUENCE</scope>
    <source>
        <strain evidence="4">RS28</strain>
    </source>
</reference>
<dbReference type="Gene3D" id="3.40.250.10">
    <property type="entry name" value="Rhodanese-like domain"/>
    <property type="match status" value="2"/>
</dbReference>
<dbReference type="InterPro" id="IPR045078">
    <property type="entry name" value="TST/MPST-like"/>
</dbReference>